<name>A0A6G0Y971_APHCR</name>
<sequence>MQRAPLLAITSCYKTASTNCLSVVAGALPLDLEVRRIVQKDKHRQGECTLANMRERLKTS</sequence>
<dbReference type="Proteomes" id="UP000478052">
    <property type="component" value="Unassembled WGS sequence"/>
</dbReference>
<keyword evidence="1" id="KW-0548">Nucleotidyltransferase</keyword>
<keyword evidence="1" id="KW-0695">RNA-directed DNA polymerase</keyword>
<dbReference type="AlphaFoldDB" id="A0A6G0Y971"/>
<dbReference type="GO" id="GO:0003964">
    <property type="term" value="F:RNA-directed DNA polymerase activity"/>
    <property type="evidence" value="ECO:0007669"/>
    <property type="project" value="UniProtKB-KW"/>
</dbReference>
<comment type="caution">
    <text evidence="1">The sequence shown here is derived from an EMBL/GenBank/DDBJ whole genome shotgun (WGS) entry which is preliminary data.</text>
</comment>
<evidence type="ECO:0000313" key="2">
    <source>
        <dbReference type="Proteomes" id="UP000478052"/>
    </source>
</evidence>
<gene>
    <name evidence="1" type="ORF">FWK35_00013547</name>
</gene>
<keyword evidence="2" id="KW-1185">Reference proteome</keyword>
<evidence type="ECO:0000313" key="1">
    <source>
        <dbReference type="EMBL" id="KAF0751259.1"/>
    </source>
</evidence>
<dbReference type="EMBL" id="VUJU01005429">
    <property type="protein sequence ID" value="KAF0751259.1"/>
    <property type="molecule type" value="Genomic_DNA"/>
</dbReference>
<keyword evidence="1" id="KW-0808">Transferase</keyword>
<organism evidence="1 2">
    <name type="scientific">Aphis craccivora</name>
    <name type="common">Cowpea aphid</name>
    <dbReference type="NCBI Taxonomy" id="307492"/>
    <lineage>
        <taxon>Eukaryota</taxon>
        <taxon>Metazoa</taxon>
        <taxon>Ecdysozoa</taxon>
        <taxon>Arthropoda</taxon>
        <taxon>Hexapoda</taxon>
        <taxon>Insecta</taxon>
        <taxon>Pterygota</taxon>
        <taxon>Neoptera</taxon>
        <taxon>Paraneoptera</taxon>
        <taxon>Hemiptera</taxon>
        <taxon>Sternorrhyncha</taxon>
        <taxon>Aphidomorpha</taxon>
        <taxon>Aphidoidea</taxon>
        <taxon>Aphididae</taxon>
        <taxon>Aphidini</taxon>
        <taxon>Aphis</taxon>
        <taxon>Aphis</taxon>
    </lineage>
</organism>
<proteinExistence type="predicted"/>
<protein>
    <submittedName>
        <fullName evidence="1">Reverse transcriptase domain-containing protein</fullName>
    </submittedName>
</protein>
<reference evidence="1 2" key="1">
    <citation type="submission" date="2019-08" db="EMBL/GenBank/DDBJ databases">
        <title>Whole genome of Aphis craccivora.</title>
        <authorList>
            <person name="Voronova N.V."/>
            <person name="Shulinski R.S."/>
            <person name="Bandarenka Y.V."/>
            <person name="Zhorov D.G."/>
            <person name="Warner D."/>
        </authorList>
    </citation>
    <scope>NUCLEOTIDE SEQUENCE [LARGE SCALE GENOMIC DNA]</scope>
    <source>
        <strain evidence="1">180601</strain>
        <tissue evidence="1">Whole Body</tissue>
    </source>
</reference>
<accession>A0A6G0Y971</accession>